<name>A0ABW9U2L7_9BACL</name>
<dbReference type="Proteomes" id="UP000467637">
    <property type="component" value="Unassembled WGS sequence"/>
</dbReference>
<comment type="caution">
    <text evidence="1">The sequence shown here is derived from an EMBL/GenBank/DDBJ whole genome shotgun (WGS) entry which is preliminary data.</text>
</comment>
<accession>A0ABW9U2L7</accession>
<evidence type="ECO:0000313" key="2">
    <source>
        <dbReference type="Proteomes" id="UP000467637"/>
    </source>
</evidence>
<sequence length="127" mass="14724">MMVAEKVGQFSMFPEASKTDIARVKVHLTEYKKMMKALAGFKKNPPTTEQSLILQKKWSQICPLLERAVEQILEYDVREVTEYRFIKGNSRAATILRFSSWNYCEKTIDRKINDGIVSIANTLLYIE</sequence>
<proteinExistence type="predicted"/>
<dbReference type="EMBL" id="WSEM01000004">
    <property type="protein sequence ID" value="MVQ33691.1"/>
    <property type="molecule type" value="Genomic_DNA"/>
</dbReference>
<organism evidence="1 2">
    <name type="scientific">Paenibacillus anseongense</name>
    <dbReference type="NCBI Taxonomy" id="2682845"/>
    <lineage>
        <taxon>Bacteria</taxon>
        <taxon>Bacillati</taxon>
        <taxon>Bacillota</taxon>
        <taxon>Bacilli</taxon>
        <taxon>Bacillales</taxon>
        <taxon>Paenibacillaceae</taxon>
        <taxon>Paenibacillus</taxon>
    </lineage>
</organism>
<keyword evidence="2" id="KW-1185">Reference proteome</keyword>
<gene>
    <name evidence="1" type="ORF">GON05_03405</name>
</gene>
<evidence type="ECO:0000313" key="1">
    <source>
        <dbReference type="EMBL" id="MVQ33691.1"/>
    </source>
</evidence>
<reference evidence="1 2" key="1">
    <citation type="submission" date="2019-12" db="EMBL/GenBank/DDBJ databases">
        <authorList>
            <person name="Huq M.A."/>
        </authorList>
    </citation>
    <scope>NUCLEOTIDE SEQUENCE [LARGE SCALE GENOMIC DNA]</scope>
    <source>
        <strain evidence="1 2">MAH-34</strain>
    </source>
</reference>
<protein>
    <submittedName>
        <fullName evidence="1">Uncharacterized protein</fullName>
    </submittedName>
</protein>
<dbReference type="RefSeq" id="WP_157317812.1">
    <property type="nucleotide sequence ID" value="NZ_WSEM01000004.1"/>
</dbReference>